<protein>
    <submittedName>
        <fullName evidence="1">N-acetylneuraminic acid mutarotase</fullName>
    </submittedName>
</protein>
<proteinExistence type="predicted"/>
<dbReference type="Pfam" id="PF24681">
    <property type="entry name" value="Kelch_KLHDC2_KLHL20_DRC7"/>
    <property type="match status" value="1"/>
</dbReference>
<keyword evidence="2" id="KW-1185">Reference proteome</keyword>
<reference evidence="2" key="1">
    <citation type="submission" date="2016-10" db="EMBL/GenBank/DDBJ databases">
        <authorList>
            <person name="Varghese N."/>
            <person name="Submissions S."/>
        </authorList>
    </citation>
    <scope>NUCLEOTIDE SEQUENCE [LARGE SCALE GENOMIC DNA]</scope>
    <source>
        <strain evidence="2">CGMCC 1.6981</strain>
    </source>
</reference>
<dbReference type="Gene3D" id="2.120.10.80">
    <property type="entry name" value="Kelch-type beta propeller"/>
    <property type="match status" value="2"/>
</dbReference>
<dbReference type="SMART" id="SM00612">
    <property type="entry name" value="Kelch"/>
    <property type="match status" value="5"/>
</dbReference>
<dbReference type="OrthoDB" id="9769308at2"/>
<dbReference type="AlphaFoldDB" id="A0A1I7IYY8"/>
<dbReference type="RefSeq" id="WP_089796309.1">
    <property type="nucleotide sequence ID" value="NZ_FPBP01000008.1"/>
</dbReference>
<dbReference type="EMBL" id="FPBP01000008">
    <property type="protein sequence ID" value="SFU78176.1"/>
    <property type="molecule type" value="Genomic_DNA"/>
</dbReference>
<dbReference type="Pfam" id="PF01344">
    <property type="entry name" value="Kelch_1"/>
    <property type="match status" value="1"/>
</dbReference>
<name>A0A1I7IYY8_9GAMM</name>
<evidence type="ECO:0000313" key="2">
    <source>
        <dbReference type="Proteomes" id="UP000198693"/>
    </source>
</evidence>
<dbReference type="InterPro" id="IPR015915">
    <property type="entry name" value="Kelch-typ_b-propeller"/>
</dbReference>
<accession>A0A1I7IYY8</accession>
<dbReference type="SUPFAM" id="SSF117281">
    <property type="entry name" value="Kelch motif"/>
    <property type="match status" value="1"/>
</dbReference>
<dbReference type="Proteomes" id="UP000198693">
    <property type="component" value="Unassembled WGS sequence"/>
</dbReference>
<gene>
    <name evidence="1" type="ORF">SAMN04487955_108167</name>
</gene>
<dbReference type="InterPro" id="IPR006652">
    <property type="entry name" value="Kelch_1"/>
</dbReference>
<sequence>MPTRARYSHVGWLGAALGLFLAAPLAVAEVREATGEWRRMAPLPESRTEVSVATDGERIFLAGGFQQAGGRDPTAPRTLFVYDPGDDRWEALTELPRGVNHAGFEYHDGRLYVIAGYDDASFKPTDAFHIYDIDTEEWHQGPVVPTPRGALATAVLDGRIHAIGGTTHGREDVGVHEVYDPQRDAWSQLAAMPTPRNHHRAAEIDGRIVVLAGRDDATFRLTTNEIYHPEEDHWEEGAPVPTGRSGVAVTALDGWVYLFGGETVSPEKRTFDEAERYHLEEDRWKRLPAMPTARHGLDAAAVEGAIYVIAGGPEAGFAFSGDNERLIPDD</sequence>
<organism evidence="1 2">
    <name type="scientific">Halomonas korlensis</name>
    <dbReference type="NCBI Taxonomy" id="463301"/>
    <lineage>
        <taxon>Bacteria</taxon>
        <taxon>Pseudomonadati</taxon>
        <taxon>Pseudomonadota</taxon>
        <taxon>Gammaproteobacteria</taxon>
        <taxon>Oceanospirillales</taxon>
        <taxon>Halomonadaceae</taxon>
        <taxon>Halomonas</taxon>
    </lineage>
</organism>
<dbReference type="PANTHER" id="PTHR45632">
    <property type="entry name" value="LD33804P"/>
    <property type="match status" value="1"/>
</dbReference>
<evidence type="ECO:0000313" key="1">
    <source>
        <dbReference type="EMBL" id="SFU78176.1"/>
    </source>
</evidence>